<dbReference type="EMBL" id="CP003051">
    <property type="protein sequence ID" value="AGA89322.1"/>
    <property type="molecule type" value="Genomic_DNA"/>
</dbReference>
<dbReference type="CDD" id="cd03499">
    <property type="entry name" value="SQR_TypeC_SdhC"/>
    <property type="match status" value="1"/>
</dbReference>
<keyword evidence="7 12" id="KW-0479">Metal-binding</keyword>
<dbReference type="GO" id="GO:0009055">
    <property type="term" value="F:electron transfer activity"/>
    <property type="evidence" value="ECO:0007669"/>
    <property type="project" value="InterPro"/>
</dbReference>
<keyword evidence="9 12" id="KW-0408">Iron</keyword>
<dbReference type="SUPFAM" id="SSF81343">
    <property type="entry name" value="Fumarate reductase respiratory complex transmembrane subunits"/>
    <property type="match status" value="1"/>
</dbReference>
<feature type="transmembrane region" description="Helical" evidence="13">
    <location>
        <begin position="68"/>
        <end position="89"/>
    </location>
</feature>
<keyword evidence="5 12" id="KW-0349">Heme</keyword>
<comment type="cofactor">
    <cofactor evidence="12">
        <name>heme</name>
        <dbReference type="ChEBI" id="CHEBI:30413"/>
    </cofactor>
    <text evidence="12">The heme is bound between the two transmembrane subunits.</text>
</comment>
<dbReference type="PIRSF" id="PIRSF000178">
    <property type="entry name" value="SDH_cyt_b560"/>
    <property type="match status" value="1"/>
</dbReference>
<dbReference type="Proteomes" id="UP000010816">
    <property type="component" value="Chromosome"/>
</dbReference>
<dbReference type="GO" id="GO:0005886">
    <property type="term" value="C:plasma membrane"/>
    <property type="evidence" value="ECO:0007669"/>
    <property type="project" value="TreeGrafter"/>
</dbReference>
<dbReference type="PANTHER" id="PTHR10978:SF5">
    <property type="entry name" value="SUCCINATE DEHYDROGENASE CYTOCHROME B560 SUBUNIT, MITOCHONDRIAL"/>
    <property type="match status" value="1"/>
</dbReference>
<feature type="transmembrane region" description="Helical" evidence="13">
    <location>
        <begin position="101"/>
        <end position="124"/>
    </location>
</feature>
<dbReference type="STRING" id="765912.Thimo_0464"/>
<dbReference type="Gene3D" id="1.20.1300.10">
    <property type="entry name" value="Fumarate reductase/succinate dehydrogenase, transmembrane subunit"/>
    <property type="match status" value="1"/>
</dbReference>
<evidence type="ECO:0000256" key="3">
    <source>
        <dbReference type="ARBA" id="ARBA00007244"/>
    </source>
</evidence>
<evidence type="ECO:0000256" key="1">
    <source>
        <dbReference type="ARBA" id="ARBA00004050"/>
    </source>
</evidence>
<keyword evidence="15" id="KW-1185">Reference proteome</keyword>
<accession>L0GU24</accession>
<dbReference type="AlphaFoldDB" id="L0GU24"/>
<sequence>MSAKRPVFLDLWRIKLPATGIVSILHRFSGLLMVVTVPVAAALLALSLSGADGFARAVAILDHWLAKTALVLLAWALAHHLFAGIRLLLLDIGIGLDRPVARASAWTSTAAALAAVLIGGGVILL</sequence>
<proteinExistence type="inferred from homology"/>
<evidence type="ECO:0000256" key="10">
    <source>
        <dbReference type="ARBA" id="ARBA00023136"/>
    </source>
</evidence>
<dbReference type="PANTHER" id="PTHR10978">
    <property type="entry name" value="SUCCINATE DEHYDROGENASE CYTOCHROME B560 SUBUNIT"/>
    <property type="match status" value="1"/>
</dbReference>
<protein>
    <recommendedName>
        <fullName evidence="4">Succinate dehydrogenase cytochrome b556 subunit</fullName>
    </recommendedName>
</protein>
<evidence type="ECO:0000256" key="8">
    <source>
        <dbReference type="ARBA" id="ARBA00022989"/>
    </source>
</evidence>
<evidence type="ECO:0000313" key="15">
    <source>
        <dbReference type="Proteomes" id="UP000010816"/>
    </source>
</evidence>
<dbReference type="RefSeq" id="WP_015279470.1">
    <property type="nucleotide sequence ID" value="NC_019940.1"/>
</dbReference>
<comment type="subcellular location">
    <subcellularLocation>
        <location evidence="2">Membrane</location>
    </subcellularLocation>
</comment>
<evidence type="ECO:0000256" key="13">
    <source>
        <dbReference type="SAM" id="Phobius"/>
    </source>
</evidence>
<dbReference type="GO" id="GO:0046872">
    <property type="term" value="F:metal ion binding"/>
    <property type="evidence" value="ECO:0007669"/>
    <property type="project" value="UniProtKB-KW"/>
</dbReference>
<comment type="similarity">
    <text evidence="3">Belongs to the cytochrome b560 family.</text>
</comment>
<evidence type="ECO:0000256" key="2">
    <source>
        <dbReference type="ARBA" id="ARBA00004370"/>
    </source>
</evidence>
<dbReference type="InterPro" id="IPR000701">
    <property type="entry name" value="SuccDH_FuR_B_TM-su"/>
</dbReference>
<feature type="transmembrane region" description="Helical" evidence="13">
    <location>
        <begin position="21"/>
        <end position="48"/>
    </location>
</feature>
<evidence type="ECO:0000313" key="14">
    <source>
        <dbReference type="EMBL" id="AGA89322.1"/>
    </source>
</evidence>
<dbReference type="InterPro" id="IPR014314">
    <property type="entry name" value="Succ_DH_cytb556"/>
</dbReference>
<dbReference type="OrthoDB" id="9799441at2"/>
<evidence type="ECO:0000256" key="11">
    <source>
        <dbReference type="ARBA" id="ARBA00025912"/>
    </source>
</evidence>
<dbReference type="GO" id="GO:0006099">
    <property type="term" value="P:tricarboxylic acid cycle"/>
    <property type="evidence" value="ECO:0007669"/>
    <property type="project" value="InterPro"/>
</dbReference>
<evidence type="ECO:0000256" key="9">
    <source>
        <dbReference type="ARBA" id="ARBA00023004"/>
    </source>
</evidence>
<evidence type="ECO:0000256" key="6">
    <source>
        <dbReference type="ARBA" id="ARBA00022692"/>
    </source>
</evidence>
<dbReference type="InterPro" id="IPR034804">
    <property type="entry name" value="SQR/QFR_C/D"/>
</dbReference>
<evidence type="ECO:0000256" key="12">
    <source>
        <dbReference type="PIRSR" id="PIRSR000178-1"/>
    </source>
</evidence>
<feature type="binding site" description="axial binding residue" evidence="12">
    <location>
        <position position="80"/>
    </location>
    <ligand>
        <name>heme</name>
        <dbReference type="ChEBI" id="CHEBI:30413"/>
        <note>ligand shared with second transmembrane subunit</note>
    </ligand>
    <ligandPart>
        <name>Fe</name>
        <dbReference type="ChEBI" id="CHEBI:18248"/>
    </ligandPart>
</feature>
<dbReference type="KEGG" id="tmb:Thimo_0464"/>
<comment type="function">
    <text evidence="1">Membrane-anchoring subunit of succinate dehydrogenase (SDH).</text>
</comment>
<dbReference type="eggNOG" id="COG2009">
    <property type="taxonomic scope" value="Bacteria"/>
</dbReference>
<comment type="subunit">
    <text evidence="11">Part of an enzyme complex containing four subunits: a flavoprotein, an iron-sulfur protein, plus two membrane-anchoring proteins, SdhC and SdhD. The complex can form homotrimers.</text>
</comment>
<evidence type="ECO:0000256" key="5">
    <source>
        <dbReference type="ARBA" id="ARBA00022617"/>
    </source>
</evidence>
<evidence type="ECO:0000256" key="4">
    <source>
        <dbReference type="ARBA" id="ARBA00020076"/>
    </source>
</evidence>
<dbReference type="HOGENOM" id="CLU_094691_2_0_6"/>
<dbReference type="Pfam" id="PF01127">
    <property type="entry name" value="Sdh_cyt"/>
    <property type="match status" value="1"/>
</dbReference>
<reference evidence="14 15" key="1">
    <citation type="submission" date="2011-09" db="EMBL/GenBank/DDBJ databases">
        <title>Complete sequence of chromosome of Thioflavicoccus mobilis 8321.</title>
        <authorList>
            <consortium name="US DOE Joint Genome Institute"/>
            <person name="Lucas S."/>
            <person name="Han J."/>
            <person name="Lapidus A."/>
            <person name="Cheng J.-F."/>
            <person name="Goodwin L."/>
            <person name="Pitluck S."/>
            <person name="Peters L."/>
            <person name="Ovchinnikova G."/>
            <person name="Lu M."/>
            <person name="Detter J.C."/>
            <person name="Han C."/>
            <person name="Tapia R."/>
            <person name="Land M."/>
            <person name="Hauser L."/>
            <person name="Kyrpides N."/>
            <person name="Ivanova N."/>
            <person name="Pagani I."/>
            <person name="Vogl K."/>
            <person name="Liu Z."/>
            <person name="Imhoff J."/>
            <person name="Thiel V."/>
            <person name="Frigaard N.-U."/>
            <person name="Bryant D."/>
            <person name="Woyke T."/>
        </authorList>
    </citation>
    <scope>NUCLEOTIDE SEQUENCE [LARGE SCALE GENOMIC DNA]</scope>
    <source>
        <strain evidence="14 15">8321</strain>
    </source>
</reference>
<name>L0GU24_9GAMM</name>
<dbReference type="NCBIfam" id="TIGR02970">
    <property type="entry name" value="succ_dehyd_cytB"/>
    <property type="match status" value="1"/>
</dbReference>
<organism evidence="14 15">
    <name type="scientific">Thioflavicoccus mobilis 8321</name>
    <dbReference type="NCBI Taxonomy" id="765912"/>
    <lineage>
        <taxon>Bacteria</taxon>
        <taxon>Pseudomonadati</taxon>
        <taxon>Pseudomonadota</taxon>
        <taxon>Gammaproteobacteria</taxon>
        <taxon>Chromatiales</taxon>
        <taxon>Chromatiaceae</taxon>
        <taxon>Thioflavicoccus</taxon>
    </lineage>
</organism>
<keyword evidence="6 13" id="KW-0812">Transmembrane</keyword>
<keyword evidence="8 13" id="KW-1133">Transmembrane helix</keyword>
<keyword evidence="10 13" id="KW-0472">Membrane</keyword>
<evidence type="ECO:0000256" key="7">
    <source>
        <dbReference type="ARBA" id="ARBA00022723"/>
    </source>
</evidence>
<gene>
    <name evidence="14" type="ORF">Thimo_0464</name>
</gene>